<organism evidence="3 4">
    <name type="scientific">Tropicibacter naphthalenivorans</name>
    <dbReference type="NCBI Taxonomy" id="441103"/>
    <lineage>
        <taxon>Bacteria</taxon>
        <taxon>Pseudomonadati</taxon>
        <taxon>Pseudomonadota</taxon>
        <taxon>Alphaproteobacteria</taxon>
        <taxon>Rhodobacterales</taxon>
        <taxon>Roseobacteraceae</taxon>
        <taxon>Tropicibacter</taxon>
    </lineage>
</organism>
<dbReference type="InterPro" id="IPR025517">
    <property type="entry name" value="DUF4405"/>
</dbReference>
<keyword evidence="1" id="KW-0812">Transmembrane</keyword>
<proteinExistence type="predicted"/>
<sequence>MSLSLRKWATPLITGAFLLMAVTGTLMFFHLEVGLTKPVHEWAGWLLVGAAAFHIAMNWRAFTCYFKRPLALAVMGIGAVTLAVTLLMPAEDPAASGGPGGAIQALATAPLDRLAAFTGKTMDALSADLAAAGVAGAGPSDTIARLTGGNRGAQMALINVALAK</sequence>
<keyword evidence="4" id="KW-1185">Reference proteome</keyword>
<dbReference type="RefSeq" id="WP_058245856.1">
    <property type="nucleotide sequence ID" value="NZ_CYSE01000001.1"/>
</dbReference>
<evidence type="ECO:0000259" key="2">
    <source>
        <dbReference type="Pfam" id="PF14358"/>
    </source>
</evidence>
<keyword evidence="1" id="KW-1133">Transmembrane helix</keyword>
<gene>
    <name evidence="3" type="ORF">TRN7648_00287</name>
</gene>
<feature type="transmembrane region" description="Helical" evidence="1">
    <location>
        <begin position="12"/>
        <end position="30"/>
    </location>
</feature>
<dbReference type="Pfam" id="PF14358">
    <property type="entry name" value="DUF4405"/>
    <property type="match status" value="1"/>
</dbReference>
<keyword evidence="1" id="KW-0472">Membrane</keyword>
<dbReference type="OrthoDB" id="5339490at2"/>
<feature type="transmembrane region" description="Helical" evidence="1">
    <location>
        <begin position="69"/>
        <end position="88"/>
    </location>
</feature>
<dbReference type="EMBL" id="CYSE01000001">
    <property type="protein sequence ID" value="CUH75149.1"/>
    <property type="molecule type" value="Genomic_DNA"/>
</dbReference>
<feature type="transmembrane region" description="Helical" evidence="1">
    <location>
        <begin position="42"/>
        <end position="62"/>
    </location>
</feature>
<protein>
    <recommendedName>
        <fullName evidence="2">Flavinylation-associated cytochrome domain-containing protein</fullName>
    </recommendedName>
</protein>
<dbReference type="Proteomes" id="UP000054935">
    <property type="component" value="Unassembled WGS sequence"/>
</dbReference>
<evidence type="ECO:0000256" key="1">
    <source>
        <dbReference type="SAM" id="Phobius"/>
    </source>
</evidence>
<dbReference type="AlphaFoldDB" id="A0A0P1G0B1"/>
<feature type="domain" description="Flavinylation-associated cytochrome" evidence="2">
    <location>
        <begin position="8"/>
        <end position="59"/>
    </location>
</feature>
<evidence type="ECO:0000313" key="3">
    <source>
        <dbReference type="EMBL" id="CUH75149.1"/>
    </source>
</evidence>
<reference evidence="3 4" key="1">
    <citation type="submission" date="2015-09" db="EMBL/GenBank/DDBJ databases">
        <authorList>
            <consortium name="Swine Surveillance"/>
        </authorList>
    </citation>
    <scope>NUCLEOTIDE SEQUENCE [LARGE SCALE GENOMIC DNA]</scope>
    <source>
        <strain evidence="3 4">CECT 7648</strain>
    </source>
</reference>
<name>A0A0P1G0B1_9RHOB</name>
<evidence type="ECO:0000313" key="4">
    <source>
        <dbReference type="Proteomes" id="UP000054935"/>
    </source>
</evidence>
<accession>A0A0P1G0B1</accession>